<evidence type="ECO:0000313" key="10">
    <source>
        <dbReference type="Proteomes" id="UP001165962"/>
    </source>
</evidence>
<feature type="transmembrane region" description="Helical" evidence="7">
    <location>
        <begin position="70"/>
        <end position="92"/>
    </location>
</feature>
<sequence>MGELKLNRSVLVLMLPALFIYGLFFIVPFIQTGYYSFLQWDGITKQTFIGLDNYIALFKDSLFVDGIWKIVVWAILAIVIKVGIALILANVLRQPFKGSRFLKSSYFMPVIISSSAMCLIFTLMYDKDIGLINEFIRAIGLNSLARGWLSEEKIAFYSVIAVPIWQNVGLFFIILFAGIQDISEDIYDSATIDGANGWHKLVRITIPLLWSVIQVCIILAITGAMKNFDYIFILTGGGPGRATEVPATIMYKTIFTMMNYGYGTAMAMFIFFFGLVVSLVFKRMTRSDA</sequence>
<keyword evidence="2 7" id="KW-0813">Transport</keyword>
<keyword evidence="6 7" id="KW-0472">Membrane</keyword>
<dbReference type="InterPro" id="IPR000515">
    <property type="entry name" value="MetI-like"/>
</dbReference>
<organism evidence="9 10">
    <name type="scientific">Paenibacillus agricola</name>
    <dbReference type="NCBI Taxonomy" id="2716264"/>
    <lineage>
        <taxon>Bacteria</taxon>
        <taxon>Bacillati</taxon>
        <taxon>Bacillota</taxon>
        <taxon>Bacilli</taxon>
        <taxon>Bacillales</taxon>
        <taxon>Paenibacillaceae</taxon>
        <taxon>Paenibacillus</taxon>
    </lineage>
</organism>
<dbReference type="RefSeq" id="WP_166154016.1">
    <property type="nucleotide sequence ID" value="NZ_JAAOIW010000013.1"/>
</dbReference>
<feature type="transmembrane region" description="Helical" evidence="7">
    <location>
        <begin position="154"/>
        <end position="180"/>
    </location>
</feature>
<evidence type="ECO:0000256" key="6">
    <source>
        <dbReference type="ARBA" id="ARBA00023136"/>
    </source>
</evidence>
<keyword evidence="5 7" id="KW-1133">Transmembrane helix</keyword>
<dbReference type="EMBL" id="JAAOIW010000013">
    <property type="protein sequence ID" value="NHN33712.1"/>
    <property type="molecule type" value="Genomic_DNA"/>
</dbReference>
<dbReference type="InterPro" id="IPR035906">
    <property type="entry name" value="MetI-like_sf"/>
</dbReference>
<dbReference type="SUPFAM" id="SSF161098">
    <property type="entry name" value="MetI-like"/>
    <property type="match status" value="1"/>
</dbReference>
<reference evidence="9" key="1">
    <citation type="submission" date="2020-03" db="EMBL/GenBank/DDBJ databases">
        <title>Draft sequencing of Paenibacilllus sp. S3N08.</title>
        <authorList>
            <person name="Kim D.-U."/>
        </authorList>
    </citation>
    <scope>NUCLEOTIDE SEQUENCE</scope>
    <source>
        <strain evidence="9">S3N08</strain>
    </source>
</reference>
<dbReference type="Proteomes" id="UP001165962">
    <property type="component" value="Unassembled WGS sequence"/>
</dbReference>
<dbReference type="Pfam" id="PF00528">
    <property type="entry name" value="BPD_transp_1"/>
    <property type="match status" value="1"/>
</dbReference>
<feature type="transmembrane region" description="Helical" evidence="7">
    <location>
        <begin position="260"/>
        <end position="281"/>
    </location>
</feature>
<dbReference type="PROSITE" id="PS50928">
    <property type="entry name" value="ABC_TM1"/>
    <property type="match status" value="1"/>
</dbReference>
<feature type="transmembrane region" description="Helical" evidence="7">
    <location>
        <begin position="12"/>
        <end position="30"/>
    </location>
</feature>
<feature type="transmembrane region" description="Helical" evidence="7">
    <location>
        <begin position="104"/>
        <end position="125"/>
    </location>
</feature>
<evidence type="ECO:0000256" key="4">
    <source>
        <dbReference type="ARBA" id="ARBA00022692"/>
    </source>
</evidence>
<evidence type="ECO:0000256" key="3">
    <source>
        <dbReference type="ARBA" id="ARBA00022475"/>
    </source>
</evidence>
<dbReference type="PANTHER" id="PTHR30193">
    <property type="entry name" value="ABC TRANSPORTER PERMEASE PROTEIN"/>
    <property type="match status" value="1"/>
</dbReference>
<feature type="transmembrane region" description="Helical" evidence="7">
    <location>
        <begin position="201"/>
        <end position="225"/>
    </location>
</feature>
<proteinExistence type="inferred from homology"/>
<keyword evidence="4 7" id="KW-0812">Transmembrane</keyword>
<comment type="similarity">
    <text evidence="7">Belongs to the binding-protein-dependent transport system permease family.</text>
</comment>
<feature type="domain" description="ABC transmembrane type-1" evidence="8">
    <location>
        <begin position="67"/>
        <end position="281"/>
    </location>
</feature>
<dbReference type="InterPro" id="IPR051393">
    <property type="entry name" value="ABC_transporter_permease"/>
</dbReference>
<protein>
    <submittedName>
        <fullName evidence="9">Sugar ABC transporter permease</fullName>
    </submittedName>
</protein>
<evidence type="ECO:0000256" key="2">
    <source>
        <dbReference type="ARBA" id="ARBA00022448"/>
    </source>
</evidence>
<name>A0ABX0JB38_9BACL</name>
<dbReference type="PANTHER" id="PTHR30193:SF37">
    <property type="entry name" value="INNER MEMBRANE ABC TRANSPORTER PERMEASE PROTEIN YCJO"/>
    <property type="match status" value="1"/>
</dbReference>
<keyword evidence="3" id="KW-1003">Cell membrane</keyword>
<comment type="subcellular location">
    <subcellularLocation>
        <location evidence="1 7">Cell membrane</location>
        <topology evidence="1 7">Multi-pass membrane protein</topology>
    </subcellularLocation>
</comment>
<accession>A0ABX0JB38</accession>
<gene>
    <name evidence="9" type="ORF">G9U52_28245</name>
</gene>
<keyword evidence="10" id="KW-1185">Reference proteome</keyword>
<dbReference type="Gene3D" id="1.10.3720.10">
    <property type="entry name" value="MetI-like"/>
    <property type="match status" value="1"/>
</dbReference>
<evidence type="ECO:0000259" key="8">
    <source>
        <dbReference type="PROSITE" id="PS50928"/>
    </source>
</evidence>
<dbReference type="CDD" id="cd06261">
    <property type="entry name" value="TM_PBP2"/>
    <property type="match status" value="1"/>
</dbReference>
<evidence type="ECO:0000256" key="7">
    <source>
        <dbReference type="RuleBase" id="RU363032"/>
    </source>
</evidence>
<evidence type="ECO:0000256" key="1">
    <source>
        <dbReference type="ARBA" id="ARBA00004651"/>
    </source>
</evidence>
<evidence type="ECO:0000256" key="5">
    <source>
        <dbReference type="ARBA" id="ARBA00022989"/>
    </source>
</evidence>
<evidence type="ECO:0000313" key="9">
    <source>
        <dbReference type="EMBL" id="NHN33712.1"/>
    </source>
</evidence>
<comment type="caution">
    <text evidence="9">The sequence shown here is derived from an EMBL/GenBank/DDBJ whole genome shotgun (WGS) entry which is preliminary data.</text>
</comment>